<comment type="similarity">
    <text evidence="1">Belongs to the glycosyltransferase 2 family. WaaE/KdtX subfamily.</text>
</comment>
<dbReference type="AlphaFoldDB" id="Q1MRD9"/>
<dbReference type="Proteomes" id="UP000002430">
    <property type="component" value="Chromosome"/>
</dbReference>
<name>Q1MRD9_LAWIP</name>
<dbReference type="CAZy" id="GT2">
    <property type="family name" value="Glycosyltransferase Family 2"/>
</dbReference>
<dbReference type="STRING" id="363253.LI0381"/>
<accession>Q1MRD9</accession>
<dbReference type="Gene3D" id="3.90.550.10">
    <property type="entry name" value="Spore Coat Polysaccharide Biosynthesis Protein SpsA, Chain A"/>
    <property type="match status" value="1"/>
</dbReference>
<proteinExistence type="inferred from homology"/>
<keyword evidence="4" id="KW-1185">Reference proteome</keyword>
<dbReference type="HOGENOM" id="CLU_065962_1_0_7"/>
<protein>
    <submittedName>
        <fullName evidence="3">Glycosyltransferases involved in cell wall biogenesis</fullName>
    </submittedName>
</protein>
<dbReference type="SUPFAM" id="SSF53448">
    <property type="entry name" value="Nucleotide-diphospho-sugar transferases"/>
    <property type="match status" value="1"/>
</dbReference>
<dbReference type="EMBL" id="AM180252">
    <property type="protein sequence ID" value="CAJ54437.1"/>
    <property type="molecule type" value="Genomic_DNA"/>
</dbReference>
<dbReference type="Pfam" id="PF00535">
    <property type="entry name" value="Glycos_transf_2"/>
    <property type="match status" value="1"/>
</dbReference>
<dbReference type="OrthoDB" id="9815923at2"/>
<evidence type="ECO:0000313" key="4">
    <source>
        <dbReference type="Proteomes" id="UP000002430"/>
    </source>
</evidence>
<feature type="domain" description="Glycosyltransferase 2-like" evidence="2">
    <location>
        <begin position="20"/>
        <end position="129"/>
    </location>
</feature>
<dbReference type="PANTHER" id="PTHR43630:SF2">
    <property type="entry name" value="GLYCOSYLTRANSFERASE"/>
    <property type="match status" value="1"/>
</dbReference>
<organism evidence="3 4">
    <name type="scientific">Lawsonia intracellularis (strain PHE/MN1-00)</name>
    <dbReference type="NCBI Taxonomy" id="363253"/>
    <lineage>
        <taxon>Bacteria</taxon>
        <taxon>Pseudomonadati</taxon>
        <taxon>Thermodesulfobacteriota</taxon>
        <taxon>Desulfovibrionia</taxon>
        <taxon>Desulfovibrionales</taxon>
        <taxon>Desulfovibrionaceae</taxon>
        <taxon>Lawsonia</taxon>
    </lineage>
</organism>
<gene>
    <name evidence="3" type="primary">lgtF</name>
    <name evidence="3" type="ordered locus">LI0381</name>
</gene>
<dbReference type="eggNOG" id="COG1216">
    <property type="taxonomic scope" value="Bacteria"/>
</dbReference>
<dbReference type="InterPro" id="IPR029044">
    <property type="entry name" value="Nucleotide-diphossugar_trans"/>
</dbReference>
<dbReference type="PANTHER" id="PTHR43630">
    <property type="entry name" value="POLY-BETA-1,6-N-ACETYL-D-GLUCOSAMINE SYNTHASE"/>
    <property type="match status" value="1"/>
</dbReference>
<dbReference type="CDD" id="cd02511">
    <property type="entry name" value="Beta4Glucosyltransferase"/>
    <property type="match status" value="1"/>
</dbReference>
<dbReference type="InterPro" id="IPR001173">
    <property type="entry name" value="Glyco_trans_2-like"/>
</dbReference>
<evidence type="ECO:0000256" key="1">
    <source>
        <dbReference type="ARBA" id="ARBA00038494"/>
    </source>
</evidence>
<evidence type="ECO:0000313" key="3">
    <source>
        <dbReference type="EMBL" id="CAJ54437.1"/>
    </source>
</evidence>
<dbReference type="RefSeq" id="WP_011526466.1">
    <property type="nucleotide sequence ID" value="NC_008011.1"/>
</dbReference>
<sequence>MSSTKDIPHSKITPSITGLVLTYNGERLLEHCLTSLQFCNHILVVDSFSSDRTIEIAKSHNVQFIQNKWNGPVAQFTYAFPLIKTEWIITIDQDEICSQALQNTIITAIQNVSQNVCGFYVPRRSWYYDRFLKYSGWYPDYLLRVFRKNGIYFSQQGVHEKIHPHTHTKKLIGDILHYPYSSFYQHLEKINSYAQYGAEDLAKQKKSGGICIAISHGLGRFIRIYILKKGFLDGKAGFINAIHGAYYAFLKYIRINEGTWGAPYNHQ</sequence>
<reference evidence="3 4" key="1">
    <citation type="submission" date="2005-11" db="EMBL/GenBank/DDBJ databases">
        <title>The complete genome sequence of Lawsonia intracellularis: the causative agent of proliferative enteropathy.</title>
        <authorList>
            <person name="Kaur K."/>
            <person name="Zhang Q."/>
            <person name="Beckler D."/>
            <person name="Munir S."/>
            <person name="Li L."/>
            <person name="Kinsley K."/>
            <person name="Herron L."/>
            <person name="Peterson A."/>
            <person name="May B."/>
            <person name="Singh S."/>
            <person name="Gebhart C."/>
            <person name="Kapur V."/>
        </authorList>
    </citation>
    <scope>NUCLEOTIDE SEQUENCE [LARGE SCALE GENOMIC DNA]</scope>
    <source>
        <strain evidence="3 4">PHE/MN1-00</strain>
    </source>
</reference>
<dbReference type="KEGG" id="lip:LI0381"/>
<evidence type="ECO:0000259" key="2">
    <source>
        <dbReference type="Pfam" id="PF00535"/>
    </source>
</evidence>